<dbReference type="InterPro" id="IPR015510">
    <property type="entry name" value="PGRP"/>
</dbReference>
<dbReference type="PANTHER" id="PTHR11022:SF41">
    <property type="entry name" value="PEPTIDOGLYCAN-RECOGNITION PROTEIN LC-RELATED"/>
    <property type="match status" value="1"/>
</dbReference>
<dbReference type="SUPFAM" id="SSF55846">
    <property type="entry name" value="N-acetylmuramoyl-L-alanine amidase-like"/>
    <property type="match status" value="1"/>
</dbReference>
<proteinExistence type="inferred from homology"/>
<dbReference type="GO" id="GO:0009253">
    <property type="term" value="P:peptidoglycan catabolic process"/>
    <property type="evidence" value="ECO:0007669"/>
    <property type="project" value="InterPro"/>
</dbReference>
<dbReference type="PANTHER" id="PTHR11022">
    <property type="entry name" value="PEPTIDOGLYCAN RECOGNITION PROTEIN"/>
    <property type="match status" value="1"/>
</dbReference>
<dbReference type="Pfam" id="PF01510">
    <property type="entry name" value="Amidase_2"/>
    <property type="match status" value="1"/>
</dbReference>
<evidence type="ECO:0000313" key="6">
    <source>
        <dbReference type="Proteomes" id="UP001242288"/>
    </source>
</evidence>
<comment type="similarity">
    <text evidence="1">Belongs to the N-acetylmuramoyl-L-alanine amidase 2 family.</text>
</comment>
<evidence type="ECO:0000259" key="2">
    <source>
        <dbReference type="SMART" id="SM00701"/>
    </source>
</evidence>
<gene>
    <name evidence="4" type="ORF">NIE36_35500</name>
    <name evidence="3" type="ORF">OSB80_35585</name>
</gene>
<protein>
    <submittedName>
        <fullName evidence="3">Peptidoglycan recognition family protein</fullName>
    </submittedName>
    <submittedName>
        <fullName evidence="4">Peptidoglycan recognition protein family protein</fullName>
    </submittedName>
</protein>
<dbReference type="GO" id="GO:0008745">
    <property type="term" value="F:N-acetylmuramoyl-L-alanine amidase activity"/>
    <property type="evidence" value="ECO:0007669"/>
    <property type="project" value="InterPro"/>
</dbReference>
<evidence type="ECO:0000256" key="1">
    <source>
        <dbReference type="ARBA" id="ARBA00007553"/>
    </source>
</evidence>
<keyword evidence="5" id="KW-1185">Reference proteome</keyword>
<dbReference type="InterPro" id="IPR036505">
    <property type="entry name" value="Amidase/PGRP_sf"/>
</dbReference>
<dbReference type="Proteomes" id="UP001242288">
    <property type="component" value="Unassembled WGS sequence"/>
</dbReference>
<dbReference type="InterPro" id="IPR002502">
    <property type="entry name" value="Amidase_domain"/>
</dbReference>
<dbReference type="SMART" id="SM00701">
    <property type="entry name" value="PGRP"/>
    <property type="match status" value="1"/>
</dbReference>
<dbReference type="Proteomes" id="UP001209412">
    <property type="component" value="Unassembled WGS sequence"/>
</dbReference>
<feature type="domain" description="Peptidoglycan recognition protein family" evidence="2">
    <location>
        <begin position="49"/>
        <end position="219"/>
    </location>
</feature>
<dbReference type="InterPro" id="IPR006619">
    <property type="entry name" value="PGRP_domain_met/bac"/>
</dbReference>
<accession>A0AAP5BL06</accession>
<dbReference type="GO" id="GO:0008270">
    <property type="term" value="F:zinc ion binding"/>
    <property type="evidence" value="ECO:0007669"/>
    <property type="project" value="InterPro"/>
</dbReference>
<dbReference type="CDD" id="cd06583">
    <property type="entry name" value="PGRP"/>
    <property type="match status" value="1"/>
</dbReference>
<dbReference type="EMBL" id="JAMXWF010000043">
    <property type="protein sequence ID" value="MDQ6412435.1"/>
    <property type="molecule type" value="Genomic_DNA"/>
</dbReference>
<reference evidence="4" key="1">
    <citation type="submission" date="2022-06" db="EMBL/GenBank/DDBJ databases">
        <title>PHB producers.</title>
        <authorList>
            <person name="Besaury L."/>
        </authorList>
    </citation>
    <scope>NUCLEOTIDE SEQUENCE</scope>
    <source>
        <strain evidence="4 5">SEWS6</strain>
    </source>
</reference>
<evidence type="ECO:0000313" key="4">
    <source>
        <dbReference type="EMBL" id="MDQ6412435.1"/>
    </source>
</evidence>
<dbReference type="AlphaFoldDB" id="A0AAP5BL06"/>
<comment type="caution">
    <text evidence="4">The sequence shown here is derived from an EMBL/GenBank/DDBJ whole genome shotgun (WGS) entry which is preliminary data.</text>
</comment>
<dbReference type="RefSeq" id="WP_266261225.1">
    <property type="nucleotide sequence ID" value="NZ_JAMXWF010000043.1"/>
</dbReference>
<sequence length="256" mass="28447">MSDYQYTPEHWSQGDPVANYKAGQIVAVTVNDRAATRQAIITVLKKSGYTLVERSSWGAKPPRDTLTPSNWDYSDVVIHHAGHSYSCAVNEQGAIEQMKKAQEYDMHGFYDIGYHYAVSCNGEIFEARDVRFVGSHVMGDNTGKLGIVLLENLAEAGEAWQQEYSRKSLWEKLKGTLDIGRDAVAFDHEMPTKAQLDALTTLIKTLKEFFNLKALGGHREYQLLAPGHEGRACPGKYGMQVVTQMRSAFGLAAPSK</sequence>
<evidence type="ECO:0000313" key="5">
    <source>
        <dbReference type="Proteomes" id="UP001209412"/>
    </source>
</evidence>
<evidence type="ECO:0000313" key="3">
    <source>
        <dbReference type="EMBL" id="MCX4150620.1"/>
    </source>
</evidence>
<name>A0AAP5BL06_9BURK</name>
<dbReference type="Gene3D" id="3.40.80.10">
    <property type="entry name" value="Peptidoglycan recognition protein-like"/>
    <property type="match status" value="1"/>
</dbReference>
<dbReference type="EMBL" id="JAPKHW010000043">
    <property type="protein sequence ID" value="MCX4150620.1"/>
    <property type="molecule type" value="Genomic_DNA"/>
</dbReference>
<organism evidence="4 6">
    <name type="scientific">Paraburkholderia madseniana</name>
    <dbReference type="NCBI Taxonomy" id="2599607"/>
    <lineage>
        <taxon>Bacteria</taxon>
        <taxon>Pseudomonadati</taxon>
        <taxon>Pseudomonadota</taxon>
        <taxon>Betaproteobacteria</taxon>
        <taxon>Burkholderiales</taxon>
        <taxon>Burkholderiaceae</taxon>
        <taxon>Paraburkholderia</taxon>
    </lineage>
</organism>